<feature type="active site" description="Charge relay system" evidence="5">
    <location>
        <position position="187"/>
    </location>
</feature>
<dbReference type="SUPFAM" id="SSF52743">
    <property type="entry name" value="Subtilisin-like"/>
    <property type="match status" value="1"/>
</dbReference>
<dbReference type="InterPro" id="IPR036852">
    <property type="entry name" value="Peptidase_S8/S53_dom_sf"/>
</dbReference>
<evidence type="ECO:0000259" key="8">
    <source>
        <dbReference type="Pfam" id="PF00082"/>
    </source>
</evidence>
<feature type="chain" id="PRO_5045392801" description="Peptidase S8/S53 domain-containing protein" evidence="7">
    <location>
        <begin position="27"/>
        <end position="462"/>
    </location>
</feature>
<comment type="similarity">
    <text evidence="1 5 6">Belongs to the peptidase S8 family.</text>
</comment>
<sequence length="462" mass="48272">MDNMFRKCALTMVIGASLALPVSSYADSFVVVAKNKINKNLVDSIEAMGATVTQRIPQVGLLLIESDNPDIRERLAGVSGVGSTFADFTLNYVEPNQADAFDIKFDEMAASPPNTGDDDFFFDLQWGHDAVNATEAWEAGVRGQGVTVAVLDSGIDSSHPDLAPNLNVALSTSFVPGEDFDNPPGSHGTHVAGTIAAADNAFGTIGVAPEAEIISVKVLSAITGSGSTSGIWQGMIYAADNGADVINMSLGISGGFPKNCTFTDPDTGESTHYPARDCSELIRTYNKVTQYVRDKGAIIISSAGNDARDMNHDGPIMALPAEANGVVSVSATAPYLWGLDTTTELGELASYSNYGRKGVDLSGPGGDFDVFFDFGAAPCNGPVLPGRPCYVYDMVLSTTPGGWGWNAGTSMASPHVAGVAALIISEYGGNISVGQLEKELRTRALGKGKSTEHGKGQVSTGY</sequence>
<keyword evidence="3 5" id="KW-0378">Hydrolase</keyword>
<reference evidence="10" key="1">
    <citation type="journal article" date="2019" name="Int. J. Syst. Evol. Microbiol.">
        <title>The Global Catalogue of Microorganisms (GCM) 10K type strain sequencing project: providing services to taxonomists for standard genome sequencing and annotation.</title>
        <authorList>
            <consortium name="The Broad Institute Genomics Platform"/>
            <consortium name="The Broad Institute Genome Sequencing Center for Infectious Disease"/>
            <person name="Wu L."/>
            <person name="Ma J."/>
        </authorList>
    </citation>
    <scope>NUCLEOTIDE SEQUENCE [LARGE SCALE GENOMIC DNA]</scope>
    <source>
        <strain evidence="10">JCM 17727</strain>
    </source>
</reference>
<evidence type="ECO:0000256" key="7">
    <source>
        <dbReference type="SAM" id="SignalP"/>
    </source>
</evidence>
<dbReference type="Pfam" id="PF00082">
    <property type="entry name" value="Peptidase_S8"/>
    <property type="match status" value="1"/>
</dbReference>
<keyword evidence="4 5" id="KW-0720">Serine protease</keyword>
<feature type="signal peptide" evidence="7">
    <location>
        <begin position="1"/>
        <end position="26"/>
    </location>
</feature>
<keyword evidence="2 5" id="KW-0645">Protease</keyword>
<dbReference type="InterPro" id="IPR023827">
    <property type="entry name" value="Peptidase_S8_Asp-AS"/>
</dbReference>
<feature type="domain" description="Peptidase S8/S53" evidence="8">
    <location>
        <begin position="143"/>
        <end position="445"/>
    </location>
</feature>
<name>A0ABP8HZ95_9GAMM</name>
<dbReference type="EMBL" id="BAABFU010000001">
    <property type="protein sequence ID" value="GAA4347920.1"/>
    <property type="molecule type" value="Genomic_DNA"/>
</dbReference>
<dbReference type="Gene3D" id="3.40.50.200">
    <property type="entry name" value="Peptidase S8/S53 domain"/>
    <property type="match status" value="1"/>
</dbReference>
<dbReference type="InterPro" id="IPR000209">
    <property type="entry name" value="Peptidase_S8/S53_dom"/>
</dbReference>
<dbReference type="InterPro" id="IPR023828">
    <property type="entry name" value="Peptidase_S8_Ser-AS"/>
</dbReference>
<dbReference type="InterPro" id="IPR015500">
    <property type="entry name" value="Peptidase_S8_subtilisin-rel"/>
</dbReference>
<comment type="caution">
    <text evidence="9">The sequence shown here is derived from an EMBL/GenBank/DDBJ whole genome shotgun (WGS) entry which is preliminary data.</text>
</comment>
<dbReference type="Proteomes" id="UP001501294">
    <property type="component" value="Unassembled WGS sequence"/>
</dbReference>
<dbReference type="InterPro" id="IPR050131">
    <property type="entry name" value="Peptidase_S8_subtilisin-like"/>
</dbReference>
<dbReference type="PROSITE" id="PS00136">
    <property type="entry name" value="SUBTILASE_ASP"/>
    <property type="match status" value="1"/>
</dbReference>
<keyword evidence="7" id="KW-0732">Signal</keyword>
<dbReference type="PROSITE" id="PS00138">
    <property type="entry name" value="SUBTILASE_SER"/>
    <property type="match status" value="1"/>
</dbReference>
<gene>
    <name evidence="9" type="ORF">GCM10023150_10900</name>
</gene>
<protein>
    <recommendedName>
        <fullName evidence="8">Peptidase S8/S53 domain-containing protein</fullName>
    </recommendedName>
</protein>
<evidence type="ECO:0000256" key="1">
    <source>
        <dbReference type="ARBA" id="ARBA00011073"/>
    </source>
</evidence>
<organism evidence="9 10">
    <name type="scientific">Kangiella taiwanensis</name>
    <dbReference type="NCBI Taxonomy" id="1079179"/>
    <lineage>
        <taxon>Bacteria</taxon>
        <taxon>Pseudomonadati</taxon>
        <taxon>Pseudomonadota</taxon>
        <taxon>Gammaproteobacteria</taxon>
        <taxon>Kangiellales</taxon>
        <taxon>Kangiellaceae</taxon>
        <taxon>Kangiella</taxon>
    </lineage>
</organism>
<keyword evidence="10" id="KW-1185">Reference proteome</keyword>
<feature type="active site" description="Charge relay system" evidence="5">
    <location>
        <position position="152"/>
    </location>
</feature>
<feature type="active site" description="Charge relay system" evidence="5">
    <location>
        <position position="410"/>
    </location>
</feature>
<dbReference type="PROSITE" id="PS51892">
    <property type="entry name" value="SUBTILASE"/>
    <property type="match status" value="1"/>
</dbReference>
<dbReference type="InterPro" id="IPR022398">
    <property type="entry name" value="Peptidase_S8_His-AS"/>
</dbReference>
<dbReference type="PANTHER" id="PTHR43806:SF11">
    <property type="entry name" value="CEREVISIN-RELATED"/>
    <property type="match status" value="1"/>
</dbReference>
<evidence type="ECO:0000313" key="9">
    <source>
        <dbReference type="EMBL" id="GAA4347920.1"/>
    </source>
</evidence>
<evidence type="ECO:0000256" key="3">
    <source>
        <dbReference type="ARBA" id="ARBA00022801"/>
    </source>
</evidence>
<evidence type="ECO:0000256" key="2">
    <source>
        <dbReference type="ARBA" id="ARBA00022670"/>
    </source>
</evidence>
<dbReference type="PROSITE" id="PS00137">
    <property type="entry name" value="SUBTILASE_HIS"/>
    <property type="match status" value="1"/>
</dbReference>
<evidence type="ECO:0000256" key="4">
    <source>
        <dbReference type="ARBA" id="ARBA00022825"/>
    </source>
</evidence>
<proteinExistence type="inferred from homology"/>
<accession>A0ABP8HZ95</accession>
<dbReference type="PRINTS" id="PR00723">
    <property type="entry name" value="SUBTILISIN"/>
</dbReference>
<evidence type="ECO:0000313" key="10">
    <source>
        <dbReference type="Proteomes" id="UP001501294"/>
    </source>
</evidence>
<dbReference type="PANTHER" id="PTHR43806">
    <property type="entry name" value="PEPTIDASE S8"/>
    <property type="match status" value="1"/>
</dbReference>
<evidence type="ECO:0000256" key="5">
    <source>
        <dbReference type="PROSITE-ProRule" id="PRU01240"/>
    </source>
</evidence>
<evidence type="ECO:0000256" key="6">
    <source>
        <dbReference type="RuleBase" id="RU003355"/>
    </source>
</evidence>